<protein>
    <submittedName>
        <fullName evidence="2">Uncharacterized protein</fullName>
    </submittedName>
</protein>
<gene>
    <name evidence="2" type="ORF">BN1723_019415</name>
</gene>
<organism evidence="2 3">
    <name type="scientific">Verticillium longisporum</name>
    <name type="common">Verticillium dahliae var. longisporum</name>
    <dbReference type="NCBI Taxonomy" id="100787"/>
    <lineage>
        <taxon>Eukaryota</taxon>
        <taxon>Fungi</taxon>
        <taxon>Dikarya</taxon>
        <taxon>Ascomycota</taxon>
        <taxon>Pezizomycotina</taxon>
        <taxon>Sordariomycetes</taxon>
        <taxon>Hypocreomycetidae</taxon>
        <taxon>Glomerellales</taxon>
        <taxon>Plectosphaerellaceae</taxon>
        <taxon>Verticillium</taxon>
    </lineage>
</organism>
<proteinExistence type="predicted"/>
<feature type="region of interest" description="Disordered" evidence="1">
    <location>
        <begin position="1"/>
        <end position="54"/>
    </location>
</feature>
<reference evidence="3" key="1">
    <citation type="submission" date="2015-05" db="EMBL/GenBank/DDBJ databases">
        <authorList>
            <person name="Fogelqvist Johan"/>
        </authorList>
    </citation>
    <scope>NUCLEOTIDE SEQUENCE [LARGE SCALE GENOMIC DNA]</scope>
</reference>
<feature type="compositionally biased region" description="Basic and acidic residues" evidence="1">
    <location>
        <begin position="38"/>
        <end position="54"/>
    </location>
</feature>
<evidence type="ECO:0000313" key="3">
    <source>
        <dbReference type="Proteomes" id="UP000045706"/>
    </source>
</evidence>
<dbReference type="AlphaFoldDB" id="A0A0G4NCG7"/>
<dbReference type="Proteomes" id="UP000045706">
    <property type="component" value="Unassembled WGS sequence"/>
</dbReference>
<accession>A0A0G4NCG7</accession>
<evidence type="ECO:0000256" key="1">
    <source>
        <dbReference type="SAM" id="MobiDB-lite"/>
    </source>
</evidence>
<name>A0A0G4NCG7_VERLO</name>
<evidence type="ECO:0000313" key="2">
    <source>
        <dbReference type="EMBL" id="CRK44172.1"/>
    </source>
</evidence>
<dbReference type="EMBL" id="CVQI01033925">
    <property type="protein sequence ID" value="CRK44172.1"/>
    <property type="molecule type" value="Genomic_DNA"/>
</dbReference>
<sequence>GMGQPTVPQGLQLPMAHQARRVRPGVYVAQVHDRRPRRPADRGSQRRPDVEVDTRCARRDDPLCRPASVLHPL</sequence>
<feature type="non-terminal residue" evidence="2">
    <location>
        <position position="1"/>
    </location>
</feature>